<organism evidence="2 3">
    <name type="scientific">Tegillarca granosa</name>
    <name type="common">Malaysian cockle</name>
    <name type="synonym">Anadara granosa</name>
    <dbReference type="NCBI Taxonomy" id="220873"/>
    <lineage>
        <taxon>Eukaryota</taxon>
        <taxon>Metazoa</taxon>
        <taxon>Spiralia</taxon>
        <taxon>Lophotrochozoa</taxon>
        <taxon>Mollusca</taxon>
        <taxon>Bivalvia</taxon>
        <taxon>Autobranchia</taxon>
        <taxon>Pteriomorphia</taxon>
        <taxon>Arcoida</taxon>
        <taxon>Arcoidea</taxon>
        <taxon>Arcidae</taxon>
        <taxon>Tegillarca</taxon>
    </lineage>
</organism>
<sequence length="142" mass="16553">METIIKLKIPNSINIAYKDCVVDRCFILTKYYTLKQPNKPPYTKRHLSHCVKKQSLDNSYKISLMVGTILKLAFTILSLIHLFTALPDLKQTRIKELNTMLYNFIWSRKVNKIKRNTLICDYIHGGLKMVHLSSFIAHLKIS</sequence>
<proteinExistence type="predicted"/>
<feature type="transmembrane region" description="Helical" evidence="1">
    <location>
        <begin position="62"/>
        <end position="86"/>
    </location>
</feature>
<comment type="caution">
    <text evidence="2">The sequence shown here is derived from an EMBL/GenBank/DDBJ whole genome shotgun (WGS) entry which is preliminary data.</text>
</comment>
<evidence type="ECO:0000313" key="2">
    <source>
        <dbReference type="EMBL" id="KAJ8316329.1"/>
    </source>
</evidence>
<evidence type="ECO:0000313" key="3">
    <source>
        <dbReference type="Proteomes" id="UP001217089"/>
    </source>
</evidence>
<keyword evidence="1" id="KW-1133">Transmembrane helix</keyword>
<reference evidence="2 3" key="1">
    <citation type="submission" date="2022-12" db="EMBL/GenBank/DDBJ databases">
        <title>Chromosome-level genome of Tegillarca granosa.</title>
        <authorList>
            <person name="Kim J."/>
        </authorList>
    </citation>
    <scope>NUCLEOTIDE SEQUENCE [LARGE SCALE GENOMIC DNA]</scope>
    <source>
        <strain evidence="2">Teg-2019</strain>
        <tissue evidence="2">Adductor muscle</tissue>
    </source>
</reference>
<dbReference type="Proteomes" id="UP001217089">
    <property type="component" value="Unassembled WGS sequence"/>
</dbReference>
<gene>
    <name evidence="2" type="ORF">KUTeg_006343</name>
</gene>
<keyword evidence="1" id="KW-0472">Membrane</keyword>
<keyword evidence="1" id="KW-0812">Transmembrane</keyword>
<accession>A0ABQ9FG88</accession>
<protein>
    <submittedName>
        <fullName evidence="2">Uncharacterized protein</fullName>
    </submittedName>
</protein>
<evidence type="ECO:0000256" key="1">
    <source>
        <dbReference type="SAM" id="Phobius"/>
    </source>
</evidence>
<name>A0ABQ9FG88_TEGGR</name>
<keyword evidence="3" id="KW-1185">Reference proteome</keyword>
<dbReference type="EMBL" id="JARBDR010000328">
    <property type="protein sequence ID" value="KAJ8316329.1"/>
    <property type="molecule type" value="Genomic_DNA"/>
</dbReference>